<dbReference type="GeneID" id="37127227"/>
<evidence type="ECO:0000313" key="2">
    <source>
        <dbReference type="Proteomes" id="UP000247647"/>
    </source>
</evidence>
<proteinExistence type="predicted"/>
<dbReference type="Proteomes" id="UP000247647">
    <property type="component" value="Unassembled WGS sequence"/>
</dbReference>
<keyword evidence="2" id="KW-1185">Reference proteome</keyword>
<dbReference type="AlphaFoldDB" id="A0A318YIW9"/>
<name>A0A318YIW9_ASPNB</name>
<dbReference type="EMBL" id="KZ821460">
    <property type="protein sequence ID" value="PYH34239.1"/>
    <property type="molecule type" value="Genomic_DNA"/>
</dbReference>
<sequence>MAVADGIESIQVADMLYAGMINISLGQKLWLDFLIQPNRKLEARHISKISRGVRRGSRADDWTTERGNYPCGKRVDADDLGVIWGSLTPQSCNDAEGDVGPKEETCFGGEENSEECLPPDIITDCL</sequence>
<protein>
    <submittedName>
        <fullName evidence="1">Uncharacterized protein</fullName>
    </submittedName>
</protein>
<dbReference type="OrthoDB" id="10321872at2759"/>
<dbReference type="RefSeq" id="XP_025479717.1">
    <property type="nucleotide sequence ID" value="XM_025624771.1"/>
</dbReference>
<gene>
    <name evidence="1" type="ORF">BO87DRAFT_386730</name>
</gene>
<evidence type="ECO:0000313" key="1">
    <source>
        <dbReference type="EMBL" id="PYH34239.1"/>
    </source>
</evidence>
<organism evidence="1 2">
    <name type="scientific">Aspergillus neoniger (strain CBS 115656)</name>
    <dbReference type="NCBI Taxonomy" id="1448310"/>
    <lineage>
        <taxon>Eukaryota</taxon>
        <taxon>Fungi</taxon>
        <taxon>Dikarya</taxon>
        <taxon>Ascomycota</taxon>
        <taxon>Pezizomycotina</taxon>
        <taxon>Eurotiomycetes</taxon>
        <taxon>Eurotiomycetidae</taxon>
        <taxon>Eurotiales</taxon>
        <taxon>Aspergillaceae</taxon>
        <taxon>Aspergillus</taxon>
        <taxon>Aspergillus subgen. Circumdati</taxon>
    </lineage>
</organism>
<accession>A0A318YIW9</accession>
<reference evidence="1" key="1">
    <citation type="submission" date="2016-12" db="EMBL/GenBank/DDBJ databases">
        <title>The genomes of Aspergillus section Nigri reveals drivers in fungal speciation.</title>
        <authorList>
            <consortium name="DOE Joint Genome Institute"/>
            <person name="Vesth T.C."/>
            <person name="Nybo J."/>
            <person name="Theobald S."/>
            <person name="Brandl J."/>
            <person name="Frisvad J.C."/>
            <person name="Nielsen K.F."/>
            <person name="Lyhne E.K."/>
            <person name="Kogle M.E."/>
            <person name="Kuo A."/>
            <person name="Riley R."/>
            <person name="Clum A."/>
            <person name="Nolan M."/>
            <person name="Lipzen A."/>
            <person name="Salamov A."/>
            <person name="Henrissat B."/>
            <person name="Wiebenga A."/>
            <person name="De Vries R.P."/>
            <person name="Grigoriev I.V."/>
            <person name="Mortensen U.H."/>
            <person name="Andersen M.R."/>
            <person name="Baker S.E."/>
        </authorList>
    </citation>
    <scope>NUCLEOTIDE SEQUENCE [LARGE SCALE GENOMIC DNA]</scope>
    <source>
        <strain evidence="1">CBS 115656</strain>
    </source>
</reference>